<protein>
    <submittedName>
        <fullName evidence="6">Formate/nitrite transporter family protein</fullName>
    </submittedName>
</protein>
<dbReference type="GO" id="GO:0016020">
    <property type="term" value="C:membrane"/>
    <property type="evidence" value="ECO:0007669"/>
    <property type="project" value="UniProtKB-SubCell"/>
</dbReference>
<evidence type="ECO:0000256" key="5">
    <source>
        <dbReference type="SAM" id="Phobius"/>
    </source>
</evidence>
<comment type="caution">
    <text evidence="6">The sequence shown here is derived from an EMBL/GenBank/DDBJ whole genome shotgun (WGS) entry which is preliminary data.</text>
</comment>
<feature type="transmembrane region" description="Helical" evidence="5">
    <location>
        <begin position="256"/>
        <end position="278"/>
    </location>
</feature>
<accession>A0ABD6CIQ8</accession>
<feature type="transmembrane region" description="Helical" evidence="5">
    <location>
        <begin position="134"/>
        <end position="160"/>
    </location>
</feature>
<evidence type="ECO:0000313" key="6">
    <source>
        <dbReference type="EMBL" id="MFD1589441.1"/>
    </source>
</evidence>
<keyword evidence="2 5" id="KW-0812">Transmembrane</keyword>
<dbReference type="Pfam" id="PF01226">
    <property type="entry name" value="Form_Nir_trans"/>
    <property type="match status" value="1"/>
</dbReference>
<evidence type="ECO:0000256" key="2">
    <source>
        <dbReference type="ARBA" id="ARBA00022692"/>
    </source>
</evidence>
<dbReference type="PANTHER" id="PTHR30520">
    <property type="entry name" value="FORMATE TRANSPORTER-RELATED"/>
    <property type="match status" value="1"/>
</dbReference>
<evidence type="ECO:0000256" key="1">
    <source>
        <dbReference type="ARBA" id="ARBA00004141"/>
    </source>
</evidence>
<evidence type="ECO:0000313" key="7">
    <source>
        <dbReference type="Proteomes" id="UP001597119"/>
    </source>
</evidence>
<reference evidence="6 7" key="1">
    <citation type="journal article" date="2019" name="Int. J. Syst. Evol. Microbiol.">
        <title>The Global Catalogue of Microorganisms (GCM) 10K type strain sequencing project: providing services to taxonomists for standard genome sequencing and annotation.</title>
        <authorList>
            <consortium name="The Broad Institute Genomics Platform"/>
            <consortium name="The Broad Institute Genome Sequencing Center for Infectious Disease"/>
            <person name="Wu L."/>
            <person name="Ma J."/>
        </authorList>
    </citation>
    <scope>NUCLEOTIDE SEQUENCE [LARGE SCALE GENOMIC DNA]</scope>
    <source>
        <strain evidence="6 7">CGMCC 1.12125</strain>
    </source>
</reference>
<sequence>MSSEDDLPNESLQVGIDQAQSGAPAGGTATRDRFSASEIFQRIVASAEQEVEDTHAELFYSGIAAGFGITITLLGYTVVSAMVGDAGGLARLVKPVLYPIGFVIIVIGHYQLYTENTLPPVTLVLTRLSSIPALFRVWGLVLLGNVVGVGIGAFVLANTAVLSPAEAAVAEQFATEAMHVSWWGVFFKGVFAGWLVGGLVWVDHGTRDTVGRIVITYLLIYLIPVVGLFHIITSIGDALFLFFRGGAALVPLVWEFLLPVFLGNTLGGVVLVGVLNYAHTGEHISGADDAAEEELSLQEWVFGGLVGRWRVMFENEE</sequence>
<keyword evidence="7" id="KW-1185">Reference proteome</keyword>
<evidence type="ECO:0000256" key="3">
    <source>
        <dbReference type="ARBA" id="ARBA00022989"/>
    </source>
</evidence>
<comment type="subcellular location">
    <subcellularLocation>
        <location evidence="1">Membrane</location>
        <topology evidence="1">Multi-pass membrane protein</topology>
    </subcellularLocation>
</comment>
<organism evidence="6 7">
    <name type="scientific">Halorientalis brevis</name>
    <dbReference type="NCBI Taxonomy" id="1126241"/>
    <lineage>
        <taxon>Archaea</taxon>
        <taxon>Methanobacteriati</taxon>
        <taxon>Methanobacteriota</taxon>
        <taxon>Stenosarchaea group</taxon>
        <taxon>Halobacteria</taxon>
        <taxon>Halobacteriales</taxon>
        <taxon>Haloarculaceae</taxon>
        <taxon>Halorientalis</taxon>
    </lineage>
</organism>
<dbReference type="RefSeq" id="WP_247381096.1">
    <property type="nucleotide sequence ID" value="NZ_JALLGV010000009.1"/>
</dbReference>
<dbReference type="AlphaFoldDB" id="A0ABD6CIQ8"/>
<proteinExistence type="predicted"/>
<feature type="transmembrane region" description="Helical" evidence="5">
    <location>
        <begin position="96"/>
        <end position="113"/>
    </location>
</feature>
<gene>
    <name evidence="6" type="ORF">ACFR9U_20895</name>
</gene>
<feature type="transmembrane region" description="Helical" evidence="5">
    <location>
        <begin position="214"/>
        <end position="236"/>
    </location>
</feature>
<dbReference type="Gene3D" id="1.20.1080.10">
    <property type="entry name" value="Glycerol uptake facilitator protein"/>
    <property type="match status" value="1"/>
</dbReference>
<dbReference type="EMBL" id="JBHUDJ010000015">
    <property type="protein sequence ID" value="MFD1589441.1"/>
    <property type="molecule type" value="Genomic_DNA"/>
</dbReference>
<dbReference type="Proteomes" id="UP001597119">
    <property type="component" value="Unassembled WGS sequence"/>
</dbReference>
<dbReference type="PANTHER" id="PTHR30520:SF2">
    <property type="entry name" value="INNER MEMBRANE PROTEIN YFDC"/>
    <property type="match status" value="1"/>
</dbReference>
<keyword evidence="3 5" id="KW-1133">Transmembrane helix</keyword>
<feature type="transmembrane region" description="Helical" evidence="5">
    <location>
        <begin position="58"/>
        <end position="84"/>
    </location>
</feature>
<feature type="transmembrane region" description="Helical" evidence="5">
    <location>
        <begin position="180"/>
        <end position="202"/>
    </location>
</feature>
<dbReference type="InterPro" id="IPR000292">
    <property type="entry name" value="For/NO2_transpt"/>
</dbReference>
<dbReference type="InterPro" id="IPR023271">
    <property type="entry name" value="Aquaporin-like"/>
</dbReference>
<evidence type="ECO:0000256" key="4">
    <source>
        <dbReference type="ARBA" id="ARBA00023136"/>
    </source>
</evidence>
<keyword evidence="4 5" id="KW-0472">Membrane</keyword>
<name>A0ABD6CIQ8_9EURY</name>